<dbReference type="InterPro" id="IPR036779">
    <property type="entry name" value="LysM_dom_sf"/>
</dbReference>
<dbReference type="Proteomes" id="UP001140979">
    <property type="component" value="Unassembled WGS sequence"/>
</dbReference>
<dbReference type="EMBL" id="JAKNBA010000005">
    <property type="protein sequence ID" value="MDE1241469.1"/>
    <property type="molecule type" value="Genomic_DNA"/>
</dbReference>
<keyword evidence="2" id="KW-0812">Transmembrane</keyword>
<dbReference type="CDD" id="cd20709">
    <property type="entry name" value="MIX_V"/>
    <property type="match status" value="1"/>
</dbReference>
<evidence type="ECO:0000313" key="4">
    <source>
        <dbReference type="EMBL" id="MDE1241469.1"/>
    </source>
</evidence>
<reference evidence="4" key="1">
    <citation type="submission" date="2022-02" db="EMBL/GenBank/DDBJ databases">
        <title>Emergence and expansion in Europe of a Vibrio aestuarianus clonal complex pathogenic for oysters.</title>
        <authorList>
            <person name="Mesnil A."/>
            <person name="Travers M.-A."/>
        </authorList>
    </citation>
    <scope>NUCLEOTIDE SEQUENCE</scope>
    <source>
        <strain evidence="4">19_064_11T1</strain>
    </source>
</reference>
<dbReference type="PROSITE" id="PS51782">
    <property type="entry name" value="LYSM"/>
    <property type="match status" value="1"/>
</dbReference>
<evidence type="ECO:0000259" key="3">
    <source>
        <dbReference type="PROSITE" id="PS51782"/>
    </source>
</evidence>
<dbReference type="SMART" id="SM00257">
    <property type="entry name" value="LysM"/>
    <property type="match status" value="1"/>
</dbReference>
<keyword evidence="2" id="KW-1133">Transmembrane helix</keyword>
<sequence>MGLIVGYRVVRLTELMAYEFGQVEGDIERLDERTLGSALPQGMSYSNFMEKLKGGELALLTDSPSKPVMLQDGMSKSWELSTEGQEALSPEAKNAYLSRTRMSGGAVGSTAPSRGGASEPSIDETYVPEPVKPDQRETTSKIKYEYCFEIACSDETFKQNIGCAFELAKTKQEPVVGRWETERTDHGTKYTAYTAFDEPKKLVAKVVSSSMGISVPESVQVKPIGSGVVREAFIPVVPSVQLGERLGLPTEGYYYHLCNSRLVQEYKLLGQGKSAFYATRSTHDQLNDEQGYNVYQSAILVYWKLEGKDVENQHLIYLEQQITREELDNLNDDWLAQHGIKLDINELLAASKQPVAERQNTQPAETQKAESKPETHTVGTDSKTNQRESWGAIAEQYGLSAKQLLDLNPQYDADPMKLKVGDQLVVSYKNEIEQQTDSKFGKPSVEVKEYNKPSNSIYEYSSSYIKGSTVKSVNSEDVVHDDLIIANLREIEEQIEFQLGFSIVEESKPLRDFWEQDLSDVSSKMKCLLQEHNQHLHDPLIPGEMVIFLTKEPSSEEEKAKLKVLKDNSAMASAELSKLSSDQVALHQAYFEVIENKLVEYWNTGKPSDTFAYMGAVVGTIAPAIQKNLENVSLSLKKMDRLYLDLLSKKIDRASFVRQRQGLKNILDKQLDTLTQRTLKIPVDQGLKASLGINSTKSLIHNADEILKEGSVPELGGRVANTAKWVRYAENAGKISLGFGVASALYNVSTECKDLKDCTKQVIVESGGVIGGWAGGMVGVAIAGTVVAALTISSAPVIMVIVGASALGGGIVGGGVGKDFAKRAYDLSPMEELLEQFENNIDEQAQDRVSEYILNSRFNNFSVEQSIKGF</sequence>
<dbReference type="Gene3D" id="3.10.350.10">
    <property type="entry name" value="LysM domain"/>
    <property type="match status" value="1"/>
</dbReference>
<comment type="caution">
    <text evidence="4">The sequence shown here is derived from an EMBL/GenBank/DDBJ whole genome shotgun (WGS) entry which is preliminary data.</text>
</comment>
<proteinExistence type="predicted"/>
<keyword evidence="2" id="KW-0472">Membrane</keyword>
<gene>
    <name evidence="4" type="ORF">L9W94_04750</name>
</gene>
<evidence type="ECO:0000256" key="1">
    <source>
        <dbReference type="SAM" id="MobiDB-lite"/>
    </source>
</evidence>
<evidence type="ECO:0000313" key="5">
    <source>
        <dbReference type="Proteomes" id="UP001140979"/>
    </source>
</evidence>
<dbReference type="AlphaFoldDB" id="A0A9X4ISM0"/>
<feature type="domain" description="LysM" evidence="3">
    <location>
        <begin position="374"/>
        <end position="426"/>
    </location>
</feature>
<feature type="transmembrane region" description="Helical" evidence="2">
    <location>
        <begin position="770"/>
        <end position="790"/>
    </location>
</feature>
<name>A0A9X4ISM0_9VIBR</name>
<feature type="region of interest" description="Disordered" evidence="1">
    <location>
        <begin position="353"/>
        <end position="387"/>
    </location>
</feature>
<feature type="transmembrane region" description="Helical" evidence="2">
    <location>
        <begin position="797"/>
        <end position="817"/>
    </location>
</feature>
<accession>A0A9X4ISM0</accession>
<protein>
    <submittedName>
        <fullName evidence="4">LysM peptidoglycan-binding domain-containing protein</fullName>
    </submittedName>
</protein>
<dbReference type="InterPro" id="IPR018392">
    <property type="entry name" value="LysM"/>
</dbReference>
<dbReference type="RefSeq" id="WP_274682762.1">
    <property type="nucleotide sequence ID" value="NZ_JAKNBA010000005.1"/>
</dbReference>
<dbReference type="Pfam" id="PF01476">
    <property type="entry name" value="LysM"/>
    <property type="match status" value="1"/>
</dbReference>
<evidence type="ECO:0000256" key="2">
    <source>
        <dbReference type="SAM" id="Phobius"/>
    </source>
</evidence>
<organism evidence="4 5">
    <name type="scientific">Vibrio aestuarianus</name>
    <dbReference type="NCBI Taxonomy" id="28171"/>
    <lineage>
        <taxon>Bacteria</taxon>
        <taxon>Pseudomonadati</taxon>
        <taxon>Pseudomonadota</taxon>
        <taxon>Gammaproteobacteria</taxon>
        <taxon>Vibrionales</taxon>
        <taxon>Vibrionaceae</taxon>
        <taxon>Vibrio</taxon>
    </lineage>
</organism>
<feature type="region of interest" description="Disordered" evidence="1">
    <location>
        <begin position="101"/>
        <end position="134"/>
    </location>
</feature>
<dbReference type="CDD" id="cd00118">
    <property type="entry name" value="LysM"/>
    <property type="match status" value="1"/>
</dbReference>